<keyword evidence="3" id="KW-1185">Reference proteome</keyword>
<evidence type="ECO:0000313" key="2">
    <source>
        <dbReference type="EMBL" id="MBE8724194.1"/>
    </source>
</evidence>
<feature type="transmembrane region" description="Helical" evidence="1">
    <location>
        <begin position="94"/>
        <end position="111"/>
    </location>
</feature>
<evidence type="ECO:0000256" key="1">
    <source>
        <dbReference type="SAM" id="Phobius"/>
    </source>
</evidence>
<keyword evidence="1" id="KW-0812">Transmembrane</keyword>
<evidence type="ECO:0008006" key="4">
    <source>
        <dbReference type="Google" id="ProtNLM"/>
    </source>
</evidence>
<gene>
    <name evidence="2" type="ORF">C4F50_04465</name>
</gene>
<accession>A0ABR9TH71</accession>
<keyword evidence="1" id="KW-1133">Transmembrane helix</keyword>
<feature type="transmembrane region" description="Helical" evidence="1">
    <location>
        <begin position="209"/>
        <end position="234"/>
    </location>
</feature>
<sequence>MKTRIMDSKSSLGSNFKILSDLKKSIFVSNSNPALIPLMKITDFLKIFQTTFINFLKSKPLNRSNKNFKQNLALLIFLLSALLFVFSSFRVTEIVLSTAIEIGCIYAGISMKKHVHNMEKNGISAKAKIIDFHIVERWNNHHRIRREARKLKYYYPIIEFTDLNGDSVTQKMPDASTTPNKIDDLIDILYLKKENHYEVISDNNWRKSYLPIIFIIFGMYCLLHGLSSAIAFSISR</sequence>
<organism evidence="2 3">
    <name type="scientific">Flavobacterium hungaricum</name>
    <dbReference type="NCBI Taxonomy" id="2082725"/>
    <lineage>
        <taxon>Bacteria</taxon>
        <taxon>Pseudomonadati</taxon>
        <taxon>Bacteroidota</taxon>
        <taxon>Flavobacteriia</taxon>
        <taxon>Flavobacteriales</taxon>
        <taxon>Flavobacteriaceae</taxon>
        <taxon>Flavobacterium</taxon>
    </lineage>
</organism>
<dbReference type="Proteomes" id="UP000640614">
    <property type="component" value="Unassembled WGS sequence"/>
</dbReference>
<comment type="caution">
    <text evidence="2">The sequence shown here is derived from an EMBL/GenBank/DDBJ whole genome shotgun (WGS) entry which is preliminary data.</text>
</comment>
<dbReference type="EMBL" id="PRDM01000001">
    <property type="protein sequence ID" value="MBE8724194.1"/>
    <property type="molecule type" value="Genomic_DNA"/>
</dbReference>
<feature type="transmembrane region" description="Helical" evidence="1">
    <location>
        <begin position="72"/>
        <end position="88"/>
    </location>
</feature>
<protein>
    <recommendedName>
        <fullName evidence="4">SMODS and SLOG-associating 2TM effector domain-containing protein</fullName>
    </recommendedName>
</protein>
<proteinExistence type="predicted"/>
<keyword evidence="1" id="KW-0472">Membrane</keyword>
<reference evidence="2 3" key="1">
    <citation type="submission" date="2018-07" db="EMBL/GenBank/DDBJ databases">
        <title>Genome assembly of strain KB82.</title>
        <authorList>
            <person name="Kukolya J."/>
            <person name="Horvath B."/>
            <person name="Nagy I."/>
            <person name="Toth A."/>
        </authorList>
    </citation>
    <scope>NUCLEOTIDE SEQUENCE [LARGE SCALE GENOMIC DNA]</scope>
    <source>
        <strain evidence="2 3">Kb82</strain>
    </source>
</reference>
<name>A0ABR9TH71_9FLAO</name>
<evidence type="ECO:0000313" key="3">
    <source>
        <dbReference type="Proteomes" id="UP000640614"/>
    </source>
</evidence>